<comment type="function">
    <text evidence="6">Catalyzes the transfer of a ribosyl phosphate group from 5-phosphoribose 1-diphosphate to orotate, leading to the formation of orotidine monophosphate (OMP).</text>
</comment>
<dbReference type="AlphaFoldDB" id="A0A5S9M8L3"/>
<evidence type="ECO:0000256" key="1">
    <source>
        <dbReference type="ARBA" id="ARBA00004889"/>
    </source>
</evidence>
<dbReference type="HAMAP" id="MF_01208">
    <property type="entry name" value="PyrE"/>
    <property type="match status" value="1"/>
</dbReference>
<gene>
    <name evidence="6 8" type="primary">pyrE</name>
    <name evidence="8" type="ORF">BsIDN1_28130</name>
</gene>
<evidence type="ECO:0000256" key="4">
    <source>
        <dbReference type="ARBA" id="ARBA00022679"/>
    </source>
</evidence>
<dbReference type="GO" id="GO:0019856">
    <property type="term" value="P:pyrimidine nucleobase biosynthetic process"/>
    <property type="evidence" value="ECO:0007669"/>
    <property type="project" value="TreeGrafter"/>
</dbReference>
<dbReference type="UniPathway" id="UPA00070">
    <property type="reaction ID" value="UER00119"/>
</dbReference>
<evidence type="ECO:0000256" key="5">
    <source>
        <dbReference type="ARBA" id="ARBA00022975"/>
    </source>
</evidence>
<dbReference type="PANTHER" id="PTHR19278">
    <property type="entry name" value="OROTATE PHOSPHORIBOSYLTRANSFERASE"/>
    <property type="match status" value="1"/>
</dbReference>
<keyword evidence="4 6" id="KW-0808">Transferase</keyword>
<dbReference type="Proteomes" id="UP000464658">
    <property type="component" value="Chromosome"/>
</dbReference>
<evidence type="ECO:0000259" key="7">
    <source>
        <dbReference type="Pfam" id="PF00156"/>
    </source>
</evidence>
<evidence type="ECO:0000256" key="2">
    <source>
        <dbReference type="ARBA" id="ARBA00011971"/>
    </source>
</evidence>
<dbReference type="GO" id="GO:0004588">
    <property type="term" value="F:orotate phosphoribosyltransferase activity"/>
    <property type="evidence" value="ECO:0007669"/>
    <property type="project" value="UniProtKB-UniRule"/>
</dbReference>
<sequence>MKSKKIAKHLLQIKAVSLKPDEPFTWASGIKSPIYCDNRLTLSYPEVRHDIAEGLKDLILTHFKGAEVVAGTATAGIPHAALAADRLNIPMCYVRSKPKAHGKGNQIEGAVSKGQKKVVVVEDLISTGGSVLEVVAALQAEGCEVLGVAAIFTYGLPKAAAAFQKKNIPYVTLTDYDTLTDVALELKAIEPSAMNKLKRWRQDPSSESWMEETV</sequence>
<dbReference type="InterPro" id="IPR029057">
    <property type="entry name" value="PRTase-like"/>
</dbReference>
<comment type="catalytic activity">
    <reaction evidence="6">
        <text>orotidine 5'-phosphate + diphosphate = orotate + 5-phospho-alpha-D-ribose 1-diphosphate</text>
        <dbReference type="Rhea" id="RHEA:10380"/>
        <dbReference type="ChEBI" id="CHEBI:30839"/>
        <dbReference type="ChEBI" id="CHEBI:33019"/>
        <dbReference type="ChEBI" id="CHEBI:57538"/>
        <dbReference type="ChEBI" id="CHEBI:58017"/>
        <dbReference type="EC" id="2.4.2.10"/>
    </reaction>
</comment>
<dbReference type="InterPro" id="IPR023031">
    <property type="entry name" value="OPRT"/>
</dbReference>
<dbReference type="NCBIfam" id="TIGR00336">
    <property type="entry name" value="pyrE"/>
    <property type="match status" value="1"/>
</dbReference>
<reference evidence="8 9" key="1">
    <citation type="submission" date="2019-12" db="EMBL/GenBank/DDBJ databases">
        <title>Full genome sequence of a Bacillus safensis strain isolated from commercially available natto in Indonesia.</title>
        <authorList>
            <person name="Yoshida M."/>
            <person name="Uomi M."/>
            <person name="Waturangi D."/>
            <person name="Ekaputri J.J."/>
            <person name="Setiamarga D.H.E."/>
        </authorList>
    </citation>
    <scope>NUCLEOTIDE SEQUENCE [LARGE SCALE GENOMIC DNA]</scope>
    <source>
        <strain evidence="8 9">IDN1</strain>
    </source>
</reference>
<feature type="binding site" description="in other chain" evidence="6">
    <location>
        <begin position="122"/>
        <end position="130"/>
    </location>
    <ligand>
        <name>5-phospho-alpha-D-ribose 1-diphosphate</name>
        <dbReference type="ChEBI" id="CHEBI:58017"/>
        <note>ligand shared between dimeric partners</note>
    </ligand>
</feature>
<dbReference type="SUPFAM" id="SSF53271">
    <property type="entry name" value="PRTase-like"/>
    <property type="match status" value="1"/>
</dbReference>
<comment type="caution">
    <text evidence="6">Lacks conserved residue(s) required for the propagation of feature annotation.</text>
</comment>
<proteinExistence type="inferred from homology"/>
<evidence type="ECO:0000256" key="3">
    <source>
        <dbReference type="ARBA" id="ARBA00022676"/>
    </source>
</evidence>
<name>A0A5S9M8L3_BACIA</name>
<dbReference type="EMBL" id="AP021906">
    <property type="protein sequence ID" value="BBP89195.1"/>
    <property type="molecule type" value="Genomic_DNA"/>
</dbReference>
<dbReference type="Gene3D" id="3.40.50.2020">
    <property type="match status" value="1"/>
</dbReference>
<dbReference type="PANTHER" id="PTHR19278:SF9">
    <property type="entry name" value="URIDINE 5'-MONOPHOSPHATE SYNTHASE"/>
    <property type="match status" value="1"/>
</dbReference>
<feature type="binding site" evidence="6">
    <location>
        <position position="99"/>
    </location>
    <ligand>
        <name>5-phospho-alpha-D-ribose 1-diphosphate</name>
        <dbReference type="ChEBI" id="CHEBI:58017"/>
        <note>ligand shared between dimeric partners</note>
    </ligand>
</feature>
<keyword evidence="3 6" id="KW-0328">Glycosyltransferase</keyword>
<feature type="domain" description="Phosphoribosyltransferase" evidence="7">
    <location>
        <begin position="50"/>
        <end position="160"/>
    </location>
</feature>
<dbReference type="CDD" id="cd06223">
    <property type="entry name" value="PRTases_typeI"/>
    <property type="match status" value="1"/>
</dbReference>
<dbReference type="Pfam" id="PF00156">
    <property type="entry name" value="Pribosyltran"/>
    <property type="match status" value="1"/>
</dbReference>
<feature type="binding site" evidence="6">
    <location>
        <position position="126"/>
    </location>
    <ligand>
        <name>orotate</name>
        <dbReference type="ChEBI" id="CHEBI:30839"/>
    </ligand>
</feature>
<evidence type="ECO:0000256" key="6">
    <source>
        <dbReference type="HAMAP-Rule" id="MF_01208"/>
    </source>
</evidence>
<evidence type="ECO:0000313" key="9">
    <source>
        <dbReference type="Proteomes" id="UP000464658"/>
    </source>
</evidence>
<organism evidence="8 9">
    <name type="scientific">Bacillus safensis</name>
    <dbReference type="NCBI Taxonomy" id="561879"/>
    <lineage>
        <taxon>Bacteria</taxon>
        <taxon>Bacillati</taxon>
        <taxon>Bacillota</taxon>
        <taxon>Bacilli</taxon>
        <taxon>Bacillales</taxon>
        <taxon>Bacillaceae</taxon>
        <taxon>Bacillus</taxon>
    </lineage>
</organism>
<comment type="similarity">
    <text evidence="6">Belongs to the purine/pyrimidine phosphoribosyltransferase family. PyrE subfamily.</text>
</comment>
<comment type="pathway">
    <text evidence="1 6">Pyrimidine metabolism; UMP biosynthesis via de novo pathway; UMP from orotate: step 1/2.</text>
</comment>
<accession>A0A5S9M8L3</accession>
<dbReference type="InterPro" id="IPR004467">
    <property type="entry name" value="Or_phspho_trans_dom"/>
</dbReference>
<dbReference type="GO" id="GO:0000287">
    <property type="term" value="F:magnesium ion binding"/>
    <property type="evidence" value="ECO:0007669"/>
    <property type="project" value="UniProtKB-UniRule"/>
</dbReference>
<feature type="binding site" evidence="6">
    <location>
        <position position="95"/>
    </location>
    <ligand>
        <name>5-phospho-alpha-D-ribose 1-diphosphate</name>
        <dbReference type="ChEBI" id="CHEBI:58017"/>
        <note>ligand shared between dimeric partners</note>
    </ligand>
</feature>
<dbReference type="GO" id="GO:0044205">
    <property type="term" value="P:'de novo' UMP biosynthetic process"/>
    <property type="evidence" value="ECO:0007669"/>
    <property type="project" value="UniProtKB-UniRule"/>
</dbReference>
<comment type="cofactor">
    <cofactor evidence="6">
        <name>Mg(2+)</name>
        <dbReference type="ChEBI" id="CHEBI:18420"/>
    </cofactor>
</comment>
<keyword evidence="6" id="KW-0460">Magnesium</keyword>
<protein>
    <recommendedName>
        <fullName evidence="2 6">Orotate phosphoribosyltransferase</fullName>
        <shortName evidence="6">OPRT</shortName>
        <shortName evidence="6">OPRTase</shortName>
        <ecNumber evidence="2 6">2.4.2.10</ecNumber>
    </recommendedName>
</protein>
<dbReference type="EC" id="2.4.2.10" evidence="2 6"/>
<keyword evidence="5 6" id="KW-0665">Pyrimidine biosynthesis</keyword>
<dbReference type="InterPro" id="IPR000836">
    <property type="entry name" value="PRTase_dom"/>
</dbReference>
<feature type="binding site" evidence="6">
    <location>
        <position position="101"/>
    </location>
    <ligand>
        <name>5-phospho-alpha-D-ribose 1-diphosphate</name>
        <dbReference type="ChEBI" id="CHEBI:58017"/>
        <note>ligand shared between dimeric partners</note>
    </ligand>
</feature>
<evidence type="ECO:0000313" key="8">
    <source>
        <dbReference type="EMBL" id="BBP89195.1"/>
    </source>
</evidence>
<comment type="subunit">
    <text evidence="6">Homodimer.</text>
</comment>